<dbReference type="InterPro" id="IPR000383">
    <property type="entry name" value="Xaa-Pro-like_dom"/>
</dbReference>
<comment type="caution">
    <text evidence="4">The sequence shown here is derived from an EMBL/GenBank/DDBJ whole genome shotgun (WGS) entry which is preliminary data.</text>
</comment>
<dbReference type="InterPro" id="IPR008979">
    <property type="entry name" value="Galactose-bd-like_sf"/>
</dbReference>
<dbReference type="Gene3D" id="1.10.3020.10">
    <property type="entry name" value="alpha-amino acid ester hydrolase ( Helical cap domain)"/>
    <property type="match status" value="1"/>
</dbReference>
<dbReference type="Proteomes" id="UP000036834">
    <property type="component" value="Unassembled WGS sequence"/>
</dbReference>
<feature type="domain" description="Xaa-Pro dipeptidyl-peptidase C-terminal" evidence="2">
    <location>
        <begin position="462"/>
        <end position="711"/>
    </location>
</feature>
<dbReference type="RefSeq" id="WP_049741224.1">
    <property type="nucleotide sequence ID" value="NZ_BJON01000022.1"/>
</dbReference>
<dbReference type="EMBL" id="BJON01000022">
    <property type="protein sequence ID" value="GED71639.1"/>
    <property type="molecule type" value="Genomic_DNA"/>
</dbReference>
<evidence type="ECO:0000313" key="3">
    <source>
        <dbReference type="EMBL" id="GED71639.1"/>
    </source>
</evidence>
<dbReference type="SUPFAM" id="SSF53474">
    <property type="entry name" value="alpha/beta-Hydrolases"/>
    <property type="match status" value="1"/>
</dbReference>
<dbReference type="Gene3D" id="3.40.50.1820">
    <property type="entry name" value="alpha/beta hydrolase"/>
    <property type="match status" value="1"/>
</dbReference>
<sequence>MDHRQQNGSIFGYYQSGIHIADIRFAETGVWHRPTGWESGEKQTGDFTQVLAGNTGYELPVHELNDRLAEWNSLDWSETDAVFPPTGGHYQKHECIEGIVAGGDQNTKQAWVWAVRETTQPIDLIICENEVIALVLTGRGDSAILVKSGWEDLTPLKLWEDQLLSPVRYGITHLGRHDVEMRDGVKLATEVWIPAGLQPGEKVPAILMRTPYGRMDAVFRRLPFVARGYALVMQDTRGREDSEGEWIPLVHERSDGDDTLTWIASQEWSDGAVGMLGGSYVGYVQWAAASSGNPHLKAIFSYVTVGTPYVDIPRKGGTILTGLSWIFMMAEKRRDVSALSRDDWSDVLKVRPIKEIPQKVLGKEIPFWTKWMEHPDGDDFWAQSDWKRHAEQVKVPSFLVSGWYDDNGMGTSESWEVISKQLPDHAHMILGPWYHKANTTREIHHVPFGNNAIRYDLDVTQLRWFDRHLKGIENGIDQRPRVEYYMVGENEWKTSPTWPPQEAVYTSFYLSSNGEANTSAGDGALTTAVPQEQPTDSYVFDPQDAAPYLLDLSENENSVPENYSEVEKRSDLLVYTSEPLQEEVVIAGEISAVLYAASSARDTDWLVRLSDVDEEGNSIRLSDGIICARYRHSFSEPQLLEPDKIERYEIRMTKIANVFQKGHRIRVCVTSGAENFSFPNPNTGNDLATDTEYVVAKQTVYHDEKYPSHIRLPLLPKKG</sequence>
<dbReference type="SUPFAM" id="SSF49785">
    <property type="entry name" value="Galactose-binding domain-like"/>
    <property type="match status" value="1"/>
</dbReference>
<dbReference type="Gene3D" id="2.60.120.260">
    <property type="entry name" value="Galactose-binding domain-like"/>
    <property type="match status" value="1"/>
</dbReference>
<dbReference type="OrthoDB" id="319764at2"/>
<protein>
    <submittedName>
        <fullName evidence="3">Esterase</fullName>
    </submittedName>
    <submittedName>
        <fullName evidence="4">Hydrolase</fullName>
    </submittedName>
</protein>
<reference evidence="5" key="1">
    <citation type="submission" date="2015-07" db="EMBL/GenBank/DDBJ databases">
        <title>Genome sequencing project for genomic taxonomy and phylogenomics of Bacillus-like bacteria.</title>
        <authorList>
            <person name="Liu B."/>
            <person name="Wang J."/>
            <person name="Zhu Y."/>
            <person name="Liu G."/>
            <person name="Chen Q."/>
            <person name="Chen Z."/>
            <person name="Lan J."/>
            <person name="Che J."/>
            <person name="Ge C."/>
            <person name="Shi H."/>
            <person name="Pan Z."/>
            <person name="Liu X."/>
        </authorList>
    </citation>
    <scope>NUCLEOTIDE SEQUENCE [LARGE SCALE GENOMIC DNA]</scope>
    <source>
        <strain evidence="5">DSM 9887</strain>
    </source>
</reference>
<dbReference type="PATRIC" id="fig|54915.3.peg.4201"/>
<evidence type="ECO:0000259" key="2">
    <source>
        <dbReference type="SMART" id="SM00939"/>
    </source>
</evidence>
<dbReference type="GO" id="GO:0008239">
    <property type="term" value="F:dipeptidyl-peptidase activity"/>
    <property type="evidence" value="ECO:0007669"/>
    <property type="project" value="InterPro"/>
</dbReference>
<dbReference type="STRING" id="54915.ADS79_25250"/>
<dbReference type="Proteomes" id="UP000319578">
    <property type="component" value="Unassembled WGS sequence"/>
</dbReference>
<keyword evidence="1 4" id="KW-0378">Hydrolase</keyword>
<evidence type="ECO:0000256" key="1">
    <source>
        <dbReference type="ARBA" id="ARBA00022801"/>
    </source>
</evidence>
<keyword evidence="6" id="KW-1185">Reference proteome</keyword>
<evidence type="ECO:0000313" key="6">
    <source>
        <dbReference type="Proteomes" id="UP000319578"/>
    </source>
</evidence>
<gene>
    <name evidence="4" type="ORF">ADS79_25250</name>
    <name evidence="3" type="ORF">BRE01_53410</name>
</gene>
<dbReference type="SMART" id="SM00939">
    <property type="entry name" value="PepX_C"/>
    <property type="match status" value="1"/>
</dbReference>
<name>A0A0K9YKP4_9BACL</name>
<dbReference type="NCBIfam" id="TIGR00976">
    <property type="entry name" value="CocE_NonD"/>
    <property type="match status" value="1"/>
</dbReference>
<reference evidence="4" key="2">
    <citation type="submission" date="2015-07" db="EMBL/GenBank/DDBJ databases">
        <title>MeaNS - Measles Nucleotide Surveillance Program.</title>
        <authorList>
            <person name="Tran T."/>
            <person name="Druce J."/>
        </authorList>
    </citation>
    <scope>NUCLEOTIDE SEQUENCE</scope>
    <source>
        <strain evidence="4">DSM 9887</strain>
    </source>
</reference>
<dbReference type="InterPro" id="IPR029058">
    <property type="entry name" value="AB_hydrolase_fold"/>
</dbReference>
<dbReference type="Pfam" id="PF02129">
    <property type="entry name" value="Peptidase_S15"/>
    <property type="match status" value="1"/>
</dbReference>
<dbReference type="Pfam" id="PF08530">
    <property type="entry name" value="PepX_C"/>
    <property type="match status" value="1"/>
</dbReference>
<evidence type="ECO:0000313" key="4">
    <source>
        <dbReference type="EMBL" id="KNB69227.1"/>
    </source>
</evidence>
<accession>A0A0K9YKP4</accession>
<dbReference type="InterPro" id="IPR013736">
    <property type="entry name" value="Xaa-Pro_dipept_C"/>
</dbReference>
<dbReference type="InterPro" id="IPR005674">
    <property type="entry name" value="CocE/Ser_esterase"/>
</dbReference>
<reference evidence="3 6" key="3">
    <citation type="submission" date="2019-06" db="EMBL/GenBank/DDBJ databases">
        <title>Whole genome shotgun sequence of Brevibacillus reuszeri NBRC 15719.</title>
        <authorList>
            <person name="Hosoyama A."/>
            <person name="Uohara A."/>
            <person name="Ohji S."/>
            <person name="Ichikawa N."/>
        </authorList>
    </citation>
    <scope>NUCLEOTIDE SEQUENCE [LARGE SCALE GENOMIC DNA]</scope>
    <source>
        <strain evidence="3 6">NBRC 15719</strain>
    </source>
</reference>
<dbReference type="AlphaFoldDB" id="A0A0K9YKP4"/>
<proteinExistence type="predicted"/>
<organism evidence="4 5">
    <name type="scientific">Brevibacillus reuszeri</name>
    <dbReference type="NCBI Taxonomy" id="54915"/>
    <lineage>
        <taxon>Bacteria</taxon>
        <taxon>Bacillati</taxon>
        <taxon>Bacillota</taxon>
        <taxon>Bacilli</taxon>
        <taxon>Bacillales</taxon>
        <taxon>Paenibacillaceae</taxon>
        <taxon>Brevibacillus</taxon>
    </lineage>
</organism>
<evidence type="ECO:0000313" key="5">
    <source>
        <dbReference type="Proteomes" id="UP000036834"/>
    </source>
</evidence>
<dbReference type="EMBL" id="LGIQ01000011">
    <property type="protein sequence ID" value="KNB69227.1"/>
    <property type="molecule type" value="Genomic_DNA"/>
</dbReference>